<evidence type="ECO:0000313" key="2">
    <source>
        <dbReference type="EMBL" id="MDI2098412.1"/>
    </source>
</evidence>
<protein>
    <submittedName>
        <fullName evidence="2">DUF4097 family beta strand repeat-containing protein</fullName>
    </submittedName>
</protein>
<dbReference type="InterPro" id="IPR025164">
    <property type="entry name" value="Toastrack_DUF4097"/>
</dbReference>
<sequence length="266" mass="28320">MAQEKWLVSEAKTIDLDGVRSLKVALVGGQIDIVAHDEPGVRVEVHSVTGKELRITLDGDRLELDHPQLGWENFIEVFRTFSGKAKAEVSVLVPRGIALKFGVVSASALVSGLTTDPTLSTVSGDLVIDGVRGNITVNTVSGEVSLRNHEGSVDVHTVSADVTASGRISKFTSDSVSGDMFLDLVGTPDEIRSHSVSGDLTVRLEPGVPAQYRINTVSGVLQLDDAEIKGVRGSFTSRFGTLDQHWLELRANSVSGDVSVLHAVNA</sequence>
<dbReference type="EMBL" id="JASATX010000002">
    <property type="protein sequence ID" value="MDI2098412.1"/>
    <property type="molecule type" value="Genomic_DNA"/>
</dbReference>
<gene>
    <name evidence="2" type="ORF">QF206_05465</name>
</gene>
<dbReference type="Pfam" id="PF13349">
    <property type="entry name" value="DUF4097"/>
    <property type="match status" value="1"/>
</dbReference>
<reference evidence="2 3" key="1">
    <citation type="submission" date="2023-04" db="EMBL/GenBank/DDBJ databases">
        <title>Klugiella caeni sp. nov. isolated from the sludge of biochemical tank.</title>
        <authorList>
            <person name="Geng K."/>
        </authorList>
    </citation>
    <scope>NUCLEOTIDE SEQUENCE [LARGE SCALE GENOMIC DNA]</scope>
    <source>
        <strain evidence="2 3">YN-L-19</strain>
    </source>
</reference>
<dbReference type="AlphaFoldDB" id="A0AAW6T9V6"/>
<evidence type="ECO:0000259" key="1">
    <source>
        <dbReference type="Pfam" id="PF13349"/>
    </source>
</evidence>
<accession>A0AAW6T9V6</accession>
<comment type="caution">
    <text evidence="2">The sequence shown here is derived from an EMBL/GenBank/DDBJ whole genome shotgun (WGS) entry which is preliminary data.</text>
</comment>
<evidence type="ECO:0000313" key="3">
    <source>
        <dbReference type="Proteomes" id="UP001321506"/>
    </source>
</evidence>
<organism evidence="2 3">
    <name type="scientific">Ruicaihuangia caeni</name>
    <dbReference type="NCBI Taxonomy" id="3042517"/>
    <lineage>
        <taxon>Bacteria</taxon>
        <taxon>Bacillati</taxon>
        <taxon>Actinomycetota</taxon>
        <taxon>Actinomycetes</taxon>
        <taxon>Micrococcales</taxon>
        <taxon>Microbacteriaceae</taxon>
        <taxon>Ruicaihuangia</taxon>
    </lineage>
</organism>
<proteinExistence type="predicted"/>
<feature type="domain" description="DUF4097" evidence="1">
    <location>
        <begin position="27"/>
        <end position="260"/>
    </location>
</feature>
<name>A0AAW6T9V6_9MICO</name>
<keyword evidence="3" id="KW-1185">Reference proteome</keyword>
<dbReference type="RefSeq" id="WP_281488206.1">
    <property type="nucleotide sequence ID" value="NZ_JASATX010000002.1"/>
</dbReference>
<dbReference type="Proteomes" id="UP001321506">
    <property type="component" value="Unassembled WGS sequence"/>
</dbReference>